<evidence type="ECO:0000256" key="3">
    <source>
        <dbReference type="ARBA" id="ARBA00022525"/>
    </source>
</evidence>
<dbReference type="Pfam" id="PF16810">
    <property type="entry name" value="RXLR"/>
    <property type="match status" value="1"/>
</dbReference>
<dbReference type="GO" id="GO:0005576">
    <property type="term" value="C:extracellular region"/>
    <property type="evidence" value="ECO:0007669"/>
    <property type="project" value="UniProtKB-SubCell"/>
</dbReference>
<evidence type="ECO:0000256" key="2">
    <source>
        <dbReference type="ARBA" id="ARBA00010400"/>
    </source>
</evidence>
<comment type="similarity">
    <text evidence="2 5">Belongs to the RxLR effector family.</text>
</comment>
<evidence type="ECO:0000256" key="5">
    <source>
        <dbReference type="RuleBase" id="RU367124"/>
    </source>
</evidence>
<keyword evidence="4 5" id="KW-0732">Signal</keyword>
<accession>A0A225UQR1</accession>
<evidence type="ECO:0000313" key="6">
    <source>
        <dbReference type="EMBL" id="OWY95422.1"/>
    </source>
</evidence>
<comment type="function">
    <text evidence="5">Effector that suppresses plant defense responses during pathogen infection.</text>
</comment>
<dbReference type="OrthoDB" id="93666at2759"/>
<dbReference type="AlphaFoldDB" id="A0A225UQR1"/>
<comment type="subcellular location">
    <subcellularLocation>
        <location evidence="1 5">Secreted</location>
    </subcellularLocation>
</comment>
<evidence type="ECO:0000313" key="7">
    <source>
        <dbReference type="Proteomes" id="UP000198211"/>
    </source>
</evidence>
<keyword evidence="7" id="KW-1185">Reference proteome</keyword>
<sequence>MRIVLSIVLVIVITLCSSSAALPATKDSKEMTQIAASPDVVESIYTNQGRRLRRVEKSNMDDDELEEERTFGDLKSIASKLNPVTAAKKSAAKAKTVQKALQEGAAYNKLIERSKQLIKDN</sequence>
<evidence type="ECO:0000256" key="1">
    <source>
        <dbReference type="ARBA" id="ARBA00004613"/>
    </source>
</evidence>
<proteinExistence type="inferred from homology"/>
<gene>
    <name evidence="6" type="ORF">PHMEG_00034576</name>
</gene>
<dbReference type="EMBL" id="NBNE01012959">
    <property type="protein sequence ID" value="OWY95422.1"/>
    <property type="molecule type" value="Genomic_DNA"/>
</dbReference>
<organism evidence="6 7">
    <name type="scientific">Phytophthora megakarya</name>
    <dbReference type="NCBI Taxonomy" id="4795"/>
    <lineage>
        <taxon>Eukaryota</taxon>
        <taxon>Sar</taxon>
        <taxon>Stramenopiles</taxon>
        <taxon>Oomycota</taxon>
        <taxon>Peronosporomycetes</taxon>
        <taxon>Peronosporales</taxon>
        <taxon>Peronosporaceae</taxon>
        <taxon>Phytophthora</taxon>
    </lineage>
</organism>
<name>A0A225UQR1_9STRA</name>
<dbReference type="InterPro" id="IPR031825">
    <property type="entry name" value="RXLR"/>
</dbReference>
<feature type="signal peptide" evidence="5">
    <location>
        <begin position="1"/>
        <end position="20"/>
    </location>
</feature>
<keyword evidence="3 5" id="KW-0964">Secreted</keyword>
<comment type="caution">
    <text evidence="6">The sequence shown here is derived from an EMBL/GenBank/DDBJ whole genome shotgun (WGS) entry which is preliminary data.</text>
</comment>
<dbReference type="Proteomes" id="UP000198211">
    <property type="component" value="Unassembled WGS sequence"/>
</dbReference>
<protein>
    <recommendedName>
        <fullName evidence="5">RxLR effector protein</fullName>
    </recommendedName>
</protein>
<feature type="chain" id="PRO_5028525241" description="RxLR effector protein" evidence="5">
    <location>
        <begin position="21"/>
        <end position="121"/>
    </location>
</feature>
<comment type="domain">
    <text evidence="5">The RxLR-dEER motif acts to carry the protein into the host cell cytoplasm through binding to cell surface phosphatidylinositol-3-phosphate.</text>
</comment>
<evidence type="ECO:0000256" key="4">
    <source>
        <dbReference type="ARBA" id="ARBA00022729"/>
    </source>
</evidence>
<reference evidence="7" key="1">
    <citation type="submission" date="2017-03" db="EMBL/GenBank/DDBJ databases">
        <title>Phytopthora megakarya and P. palmivora, two closely related causual agents of cacao black pod achieved similar genome size and gene model numbers by different mechanisms.</title>
        <authorList>
            <person name="Ali S."/>
            <person name="Shao J."/>
            <person name="Larry D.J."/>
            <person name="Kronmiller B."/>
            <person name="Shen D."/>
            <person name="Strem M.D."/>
            <person name="Melnick R.L."/>
            <person name="Guiltinan M.J."/>
            <person name="Tyler B.M."/>
            <person name="Meinhardt L.W."/>
            <person name="Bailey B.A."/>
        </authorList>
    </citation>
    <scope>NUCLEOTIDE SEQUENCE [LARGE SCALE GENOMIC DNA]</scope>
    <source>
        <strain evidence="7">zdho120</strain>
    </source>
</reference>